<gene>
    <name evidence="2" type="ORF">VNI00_019457</name>
</gene>
<reference evidence="2 3" key="1">
    <citation type="submission" date="2024-01" db="EMBL/GenBank/DDBJ databases">
        <title>A draft genome for a cacao thread blight-causing isolate of Paramarasmius palmivorus.</title>
        <authorList>
            <person name="Baruah I.K."/>
            <person name="Bukari Y."/>
            <person name="Amoako-Attah I."/>
            <person name="Meinhardt L.W."/>
            <person name="Bailey B.A."/>
            <person name="Cohen S.P."/>
        </authorList>
    </citation>
    <scope>NUCLEOTIDE SEQUENCE [LARGE SCALE GENOMIC DNA]</scope>
    <source>
        <strain evidence="2 3">GH-12</strain>
    </source>
</reference>
<evidence type="ECO:0000256" key="1">
    <source>
        <dbReference type="SAM" id="MobiDB-lite"/>
    </source>
</evidence>
<feature type="region of interest" description="Disordered" evidence="1">
    <location>
        <begin position="1"/>
        <end position="56"/>
    </location>
</feature>
<accession>A0AAW0AL49</accession>
<name>A0AAW0AL49_9AGAR</name>
<dbReference type="Proteomes" id="UP001383192">
    <property type="component" value="Unassembled WGS sequence"/>
</dbReference>
<dbReference type="EMBL" id="JAYKXP010000384">
    <property type="protein sequence ID" value="KAK7013636.1"/>
    <property type="molecule type" value="Genomic_DNA"/>
</dbReference>
<organism evidence="2 3">
    <name type="scientific">Paramarasmius palmivorus</name>
    <dbReference type="NCBI Taxonomy" id="297713"/>
    <lineage>
        <taxon>Eukaryota</taxon>
        <taxon>Fungi</taxon>
        <taxon>Dikarya</taxon>
        <taxon>Basidiomycota</taxon>
        <taxon>Agaricomycotina</taxon>
        <taxon>Agaricomycetes</taxon>
        <taxon>Agaricomycetidae</taxon>
        <taxon>Agaricales</taxon>
        <taxon>Marasmiineae</taxon>
        <taxon>Marasmiaceae</taxon>
        <taxon>Paramarasmius</taxon>
    </lineage>
</organism>
<comment type="caution">
    <text evidence="2">The sequence shown here is derived from an EMBL/GenBank/DDBJ whole genome shotgun (WGS) entry which is preliminary data.</text>
</comment>
<feature type="compositionally biased region" description="Polar residues" evidence="1">
    <location>
        <begin position="1"/>
        <end position="13"/>
    </location>
</feature>
<proteinExistence type="predicted"/>
<protein>
    <submittedName>
        <fullName evidence="2">Uncharacterized protein</fullName>
    </submittedName>
</protein>
<evidence type="ECO:0000313" key="3">
    <source>
        <dbReference type="Proteomes" id="UP001383192"/>
    </source>
</evidence>
<keyword evidence="3" id="KW-1185">Reference proteome</keyword>
<sequence>MDQQVQDNSSSESAIELDHSNNKTGRNAGVHLNSSSTDGEQDDSNPLRPASIDNDDRTIENQSLSFLDDLGSVFNNQATVADAQNPADTIKEQRAFINSLCATVQILRMQMHLIRVEKNTLELENGELKRSKQALESKLCGTSNSQ</sequence>
<dbReference type="AlphaFoldDB" id="A0AAW0AL49"/>
<evidence type="ECO:0000313" key="2">
    <source>
        <dbReference type="EMBL" id="KAK7013636.1"/>
    </source>
</evidence>